<evidence type="ECO:0000256" key="5">
    <source>
        <dbReference type="SAM" id="MobiDB-lite"/>
    </source>
</evidence>
<feature type="domain" description="LysR substrate-binding" evidence="6">
    <location>
        <begin position="18"/>
        <end position="179"/>
    </location>
</feature>
<evidence type="ECO:0000259" key="6">
    <source>
        <dbReference type="Pfam" id="PF03466"/>
    </source>
</evidence>
<keyword evidence="2" id="KW-0805">Transcription regulation</keyword>
<dbReference type="PANTHER" id="PTHR30346">
    <property type="entry name" value="TRANSCRIPTIONAL DUAL REGULATOR HCAR-RELATED"/>
    <property type="match status" value="1"/>
</dbReference>
<feature type="compositionally biased region" description="Low complexity" evidence="5">
    <location>
        <begin position="192"/>
        <end position="202"/>
    </location>
</feature>
<dbReference type="AlphaFoldDB" id="A0A511JN72"/>
<evidence type="ECO:0000313" key="7">
    <source>
        <dbReference type="EMBL" id="GEL99426.1"/>
    </source>
</evidence>
<dbReference type="SUPFAM" id="SSF53850">
    <property type="entry name" value="Periplasmic binding protein-like II"/>
    <property type="match status" value="1"/>
</dbReference>
<dbReference type="OrthoDB" id="3636008at2"/>
<accession>A0A511JN72</accession>
<evidence type="ECO:0000256" key="1">
    <source>
        <dbReference type="ARBA" id="ARBA00009437"/>
    </source>
</evidence>
<proteinExistence type="inferred from homology"/>
<sequence>MTAAVFRLALVPGVNPDRWLRVWQQRLPDVPVELVHTSPGDAEAVLRSGGADVALVRLPVVGDDLSTISLYTEATVVVVPKDHVVSVVEEVDAADLDDETLLVPLDDQLHWTDPPGTPFAGDPIPTTADAIDLVAAGIGVLVVPQSLGRLHQRRGLTARLVRDAPGSAVGLAWVTDRYDDLTEEIIGIVRGRTATSSRGRGAPPAPEPTVRGRKPGGSGKGAAASGKGGGGSTTGASGKGKGAGKGGSARSSSTRSSKRPNPRKPRPGR</sequence>
<evidence type="ECO:0000256" key="2">
    <source>
        <dbReference type="ARBA" id="ARBA00023015"/>
    </source>
</evidence>
<dbReference type="Pfam" id="PF03466">
    <property type="entry name" value="LysR_substrate"/>
    <property type="match status" value="1"/>
</dbReference>
<dbReference type="InterPro" id="IPR005119">
    <property type="entry name" value="LysR_subst-bd"/>
</dbReference>
<reference evidence="7 8" key="1">
    <citation type="submission" date="2019-07" db="EMBL/GenBank/DDBJ databases">
        <title>Whole genome shotgun sequence of Cellulomonas terrae NBRC 100819.</title>
        <authorList>
            <person name="Hosoyama A."/>
            <person name="Uohara A."/>
            <person name="Ohji S."/>
            <person name="Ichikawa N."/>
        </authorList>
    </citation>
    <scope>NUCLEOTIDE SEQUENCE [LARGE SCALE GENOMIC DNA]</scope>
    <source>
        <strain evidence="7 8">NBRC 100819</strain>
    </source>
</reference>
<dbReference type="GO" id="GO:0003677">
    <property type="term" value="F:DNA binding"/>
    <property type="evidence" value="ECO:0007669"/>
    <property type="project" value="UniProtKB-KW"/>
</dbReference>
<feature type="region of interest" description="Disordered" evidence="5">
    <location>
        <begin position="192"/>
        <end position="269"/>
    </location>
</feature>
<keyword evidence="3" id="KW-0238">DNA-binding</keyword>
<feature type="compositionally biased region" description="Gly residues" evidence="5">
    <location>
        <begin position="215"/>
        <end position="247"/>
    </location>
</feature>
<keyword evidence="8" id="KW-1185">Reference proteome</keyword>
<feature type="compositionally biased region" description="Basic residues" evidence="5">
    <location>
        <begin position="256"/>
        <end position="269"/>
    </location>
</feature>
<evidence type="ECO:0000256" key="3">
    <source>
        <dbReference type="ARBA" id="ARBA00023125"/>
    </source>
</evidence>
<dbReference type="RefSeq" id="WP_146847077.1">
    <property type="nucleotide sequence ID" value="NZ_BJWH01000017.1"/>
</dbReference>
<comment type="similarity">
    <text evidence="1">Belongs to the LysR transcriptional regulatory family.</text>
</comment>
<gene>
    <name evidence="7" type="ORF">CTE05_29730</name>
</gene>
<protein>
    <recommendedName>
        <fullName evidence="6">LysR substrate-binding domain-containing protein</fullName>
    </recommendedName>
</protein>
<evidence type="ECO:0000313" key="8">
    <source>
        <dbReference type="Proteomes" id="UP000321049"/>
    </source>
</evidence>
<comment type="caution">
    <text evidence="7">The sequence shown here is derived from an EMBL/GenBank/DDBJ whole genome shotgun (WGS) entry which is preliminary data.</text>
</comment>
<dbReference type="PANTHER" id="PTHR30346:SF0">
    <property type="entry name" value="HCA OPERON TRANSCRIPTIONAL ACTIVATOR HCAR"/>
    <property type="match status" value="1"/>
</dbReference>
<dbReference type="Gene3D" id="3.40.190.10">
    <property type="entry name" value="Periplasmic binding protein-like II"/>
    <property type="match status" value="2"/>
</dbReference>
<keyword evidence="4" id="KW-0804">Transcription</keyword>
<dbReference type="GO" id="GO:0003700">
    <property type="term" value="F:DNA-binding transcription factor activity"/>
    <property type="evidence" value="ECO:0007669"/>
    <property type="project" value="TreeGrafter"/>
</dbReference>
<dbReference type="Proteomes" id="UP000321049">
    <property type="component" value="Unassembled WGS sequence"/>
</dbReference>
<evidence type="ECO:0000256" key="4">
    <source>
        <dbReference type="ARBA" id="ARBA00023163"/>
    </source>
</evidence>
<dbReference type="GO" id="GO:0032993">
    <property type="term" value="C:protein-DNA complex"/>
    <property type="evidence" value="ECO:0007669"/>
    <property type="project" value="TreeGrafter"/>
</dbReference>
<dbReference type="EMBL" id="BJWH01000017">
    <property type="protein sequence ID" value="GEL99426.1"/>
    <property type="molecule type" value="Genomic_DNA"/>
</dbReference>
<organism evidence="7 8">
    <name type="scientific">Cellulomonas terrae</name>
    <dbReference type="NCBI Taxonomy" id="311234"/>
    <lineage>
        <taxon>Bacteria</taxon>
        <taxon>Bacillati</taxon>
        <taxon>Actinomycetota</taxon>
        <taxon>Actinomycetes</taxon>
        <taxon>Micrococcales</taxon>
        <taxon>Cellulomonadaceae</taxon>
        <taxon>Cellulomonas</taxon>
    </lineage>
</organism>
<name>A0A511JN72_9CELL</name>